<accession>A0A6C0DP38</accession>
<dbReference type="AlphaFoldDB" id="A0A6C0DP38"/>
<name>A0A6C0DP38_9ZZZZ</name>
<proteinExistence type="predicted"/>
<protein>
    <submittedName>
        <fullName evidence="1">Uncharacterized protein</fullName>
    </submittedName>
</protein>
<evidence type="ECO:0000313" key="1">
    <source>
        <dbReference type="EMBL" id="QHT18094.1"/>
    </source>
</evidence>
<dbReference type="EMBL" id="MN739648">
    <property type="protein sequence ID" value="QHT18094.1"/>
    <property type="molecule type" value="Genomic_DNA"/>
</dbReference>
<sequence length="240" mass="28311">MKSKSVRKTARKLRKRIGGEIGKPPVISVINYENAKKLFDEVTSYLSCKLNEISESDKFKICNKIYEFNTKIIKNIRNSDSEKFEYELREILMLYNYKSEDTNANKRKFHDESCGDDKKFAYLIAKFAYLKYIYDNNKEKDDKGKTSIVLQIPVALLSWDVSKLGEKIRNYVTQRKKMVETVIYVDDIFTKEVLDDMDEIDRDIDEYRTCMRESSGWGFGFGGDSRKLRKTKRRSNKRLI</sequence>
<reference evidence="1" key="1">
    <citation type="journal article" date="2020" name="Nature">
        <title>Giant virus diversity and host interactions through global metagenomics.</title>
        <authorList>
            <person name="Schulz F."/>
            <person name="Roux S."/>
            <person name="Paez-Espino D."/>
            <person name="Jungbluth S."/>
            <person name="Walsh D.A."/>
            <person name="Denef V.J."/>
            <person name="McMahon K.D."/>
            <person name="Konstantinidis K.T."/>
            <person name="Eloe-Fadrosh E.A."/>
            <person name="Kyrpides N.C."/>
            <person name="Woyke T."/>
        </authorList>
    </citation>
    <scope>NUCLEOTIDE SEQUENCE</scope>
    <source>
        <strain evidence="1">GVMAG-M-3300023174-3</strain>
    </source>
</reference>
<organism evidence="1">
    <name type="scientific">viral metagenome</name>
    <dbReference type="NCBI Taxonomy" id="1070528"/>
    <lineage>
        <taxon>unclassified sequences</taxon>
        <taxon>metagenomes</taxon>
        <taxon>organismal metagenomes</taxon>
    </lineage>
</organism>